<dbReference type="GO" id="GO:0016579">
    <property type="term" value="P:protein deubiquitination"/>
    <property type="evidence" value="ECO:0007669"/>
    <property type="project" value="InterPro"/>
</dbReference>
<evidence type="ECO:0000256" key="3">
    <source>
        <dbReference type="ARBA" id="ARBA00012759"/>
    </source>
</evidence>
<gene>
    <name evidence="10" type="ORF">K452DRAFT_311260</name>
</gene>
<dbReference type="GO" id="GO:0004843">
    <property type="term" value="F:cysteine-type deubiquitinase activity"/>
    <property type="evidence" value="ECO:0007669"/>
    <property type="project" value="UniProtKB-EC"/>
</dbReference>
<dbReference type="EC" id="3.4.19.12" evidence="3"/>
<feature type="compositionally biased region" description="Polar residues" evidence="8">
    <location>
        <begin position="646"/>
        <end position="656"/>
    </location>
</feature>
<evidence type="ECO:0000256" key="1">
    <source>
        <dbReference type="ARBA" id="ARBA00000707"/>
    </source>
</evidence>
<dbReference type="PANTHER" id="PTHR24006:SF888">
    <property type="entry name" value="UBIQUITIN CARBOXYL-TERMINAL HYDROLASE 30"/>
    <property type="match status" value="1"/>
</dbReference>
<feature type="compositionally biased region" description="Basic and acidic residues" evidence="8">
    <location>
        <begin position="619"/>
        <end position="631"/>
    </location>
</feature>
<name>A0A6A6B3L0_9PEZI</name>
<dbReference type="PANTHER" id="PTHR24006">
    <property type="entry name" value="UBIQUITIN CARBOXYL-TERMINAL HYDROLASE"/>
    <property type="match status" value="1"/>
</dbReference>
<feature type="compositionally biased region" description="Low complexity" evidence="8">
    <location>
        <begin position="717"/>
        <end position="744"/>
    </location>
</feature>
<comment type="similarity">
    <text evidence="2">Belongs to the peptidase C19 family.</text>
</comment>
<dbReference type="CDD" id="cd02662">
    <property type="entry name" value="Peptidase_C19F"/>
    <property type="match status" value="1"/>
</dbReference>
<dbReference type="GO" id="GO:0006508">
    <property type="term" value="P:proteolysis"/>
    <property type="evidence" value="ECO:0007669"/>
    <property type="project" value="UniProtKB-KW"/>
</dbReference>
<dbReference type="GO" id="GO:0005634">
    <property type="term" value="C:nucleus"/>
    <property type="evidence" value="ECO:0007669"/>
    <property type="project" value="TreeGrafter"/>
</dbReference>
<dbReference type="Pfam" id="PF00443">
    <property type="entry name" value="UCH"/>
    <property type="match status" value="1"/>
</dbReference>
<dbReference type="PROSITE" id="PS00973">
    <property type="entry name" value="USP_2"/>
    <property type="match status" value="1"/>
</dbReference>
<dbReference type="GO" id="GO:0005829">
    <property type="term" value="C:cytosol"/>
    <property type="evidence" value="ECO:0007669"/>
    <property type="project" value="TreeGrafter"/>
</dbReference>
<keyword evidence="5" id="KW-0833">Ubl conjugation pathway</keyword>
<dbReference type="RefSeq" id="XP_033394502.1">
    <property type="nucleotide sequence ID" value="XM_033543404.1"/>
</dbReference>
<reference evidence="10" key="1">
    <citation type="journal article" date="2020" name="Stud. Mycol.">
        <title>101 Dothideomycetes genomes: a test case for predicting lifestyles and emergence of pathogens.</title>
        <authorList>
            <person name="Haridas S."/>
            <person name="Albert R."/>
            <person name="Binder M."/>
            <person name="Bloem J."/>
            <person name="Labutti K."/>
            <person name="Salamov A."/>
            <person name="Andreopoulos B."/>
            <person name="Baker S."/>
            <person name="Barry K."/>
            <person name="Bills G."/>
            <person name="Bluhm B."/>
            <person name="Cannon C."/>
            <person name="Castanera R."/>
            <person name="Culley D."/>
            <person name="Daum C."/>
            <person name="Ezra D."/>
            <person name="Gonzalez J."/>
            <person name="Henrissat B."/>
            <person name="Kuo A."/>
            <person name="Liang C."/>
            <person name="Lipzen A."/>
            <person name="Lutzoni F."/>
            <person name="Magnuson J."/>
            <person name="Mondo S."/>
            <person name="Nolan M."/>
            <person name="Ohm R."/>
            <person name="Pangilinan J."/>
            <person name="Park H.-J."/>
            <person name="Ramirez L."/>
            <person name="Alfaro M."/>
            <person name="Sun H."/>
            <person name="Tritt A."/>
            <person name="Yoshinaga Y."/>
            <person name="Zwiers L.-H."/>
            <person name="Turgeon B."/>
            <person name="Goodwin S."/>
            <person name="Spatafora J."/>
            <person name="Crous P."/>
            <person name="Grigoriev I."/>
        </authorList>
    </citation>
    <scope>NUCLEOTIDE SEQUENCE</scope>
    <source>
        <strain evidence="10">CBS 121167</strain>
    </source>
</reference>
<dbReference type="EMBL" id="ML995495">
    <property type="protein sequence ID" value="KAF2138789.1"/>
    <property type="molecule type" value="Genomic_DNA"/>
</dbReference>
<keyword evidence="11" id="KW-1185">Reference proteome</keyword>
<feature type="region of interest" description="Disordered" evidence="8">
    <location>
        <begin position="668"/>
        <end position="926"/>
    </location>
</feature>
<organism evidence="10 11">
    <name type="scientific">Aplosporella prunicola CBS 121167</name>
    <dbReference type="NCBI Taxonomy" id="1176127"/>
    <lineage>
        <taxon>Eukaryota</taxon>
        <taxon>Fungi</taxon>
        <taxon>Dikarya</taxon>
        <taxon>Ascomycota</taxon>
        <taxon>Pezizomycotina</taxon>
        <taxon>Dothideomycetes</taxon>
        <taxon>Dothideomycetes incertae sedis</taxon>
        <taxon>Botryosphaeriales</taxon>
        <taxon>Aplosporellaceae</taxon>
        <taxon>Aplosporella</taxon>
    </lineage>
</organism>
<feature type="compositionally biased region" description="Low complexity" evidence="8">
    <location>
        <begin position="820"/>
        <end position="855"/>
    </location>
</feature>
<dbReference type="AlphaFoldDB" id="A0A6A6B3L0"/>
<dbReference type="OrthoDB" id="2020758at2759"/>
<evidence type="ECO:0000313" key="11">
    <source>
        <dbReference type="Proteomes" id="UP000799438"/>
    </source>
</evidence>
<dbReference type="SUPFAM" id="SSF54001">
    <property type="entry name" value="Cysteine proteinases"/>
    <property type="match status" value="1"/>
</dbReference>
<dbReference type="GeneID" id="54300901"/>
<evidence type="ECO:0000256" key="2">
    <source>
        <dbReference type="ARBA" id="ARBA00009085"/>
    </source>
</evidence>
<dbReference type="PROSITE" id="PS50235">
    <property type="entry name" value="USP_3"/>
    <property type="match status" value="1"/>
</dbReference>
<evidence type="ECO:0000256" key="8">
    <source>
        <dbReference type="SAM" id="MobiDB-lite"/>
    </source>
</evidence>
<dbReference type="InterPro" id="IPR001394">
    <property type="entry name" value="Peptidase_C19_UCH"/>
</dbReference>
<dbReference type="InterPro" id="IPR050164">
    <property type="entry name" value="Peptidase_C19"/>
</dbReference>
<keyword evidence="6" id="KW-0378">Hydrolase</keyword>
<comment type="catalytic activity">
    <reaction evidence="1">
        <text>Thiol-dependent hydrolysis of ester, thioester, amide, peptide and isopeptide bonds formed by the C-terminal Gly of ubiquitin (a 76-residue protein attached to proteins as an intracellular targeting signal).</text>
        <dbReference type="EC" id="3.4.19.12"/>
    </reaction>
</comment>
<dbReference type="Proteomes" id="UP000799438">
    <property type="component" value="Unassembled WGS sequence"/>
</dbReference>
<feature type="domain" description="USP" evidence="9">
    <location>
        <begin position="80"/>
        <end position="514"/>
    </location>
</feature>
<evidence type="ECO:0000256" key="5">
    <source>
        <dbReference type="ARBA" id="ARBA00022786"/>
    </source>
</evidence>
<evidence type="ECO:0000313" key="10">
    <source>
        <dbReference type="EMBL" id="KAF2138789.1"/>
    </source>
</evidence>
<dbReference type="Gene3D" id="3.90.70.10">
    <property type="entry name" value="Cysteine proteinases"/>
    <property type="match status" value="1"/>
</dbReference>
<feature type="region of interest" description="Disordered" evidence="8">
    <location>
        <begin position="594"/>
        <end position="656"/>
    </location>
</feature>
<keyword evidence="7" id="KW-0788">Thiol protease</keyword>
<evidence type="ECO:0000256" key="7">
    <source>
        <dbReference type="ARBA" id="ARBA00022807"/>
    </source>
</evidence>
<feature type="compositionally biased region" description="Acidic residues" evidence="8">
    <location>
        <begin position="687"/>
        <end position="702"/>
    </location>
</feature>
<dbReference type="InterPro" id="IPR038765">
    <property type="entry name" value="Papain-like_cys_pep_sf"/>
</dbReference>
<dbReference type="InterPro" id="IPR018200">
    <property type="entry name" value="USP_CS"/>
</dbReference>
<protein>
    <recommendedName>
        <fullName evidence="3">ubiquitinyl hydrolase 1</fullName>
        <ecNumber evidence="3">3.4.19.12</ecNumber>
    </recommendedName>
</protein>
<sequence length="926" mass="101267">MPAPLVFALGTPSTTVVEDDGSADAAEKERIKASVFAAKNEVLRKIFGFDGAGMLKAVAGDRTLRGVGKLLKGSRDDTPPGLGNWDNSCYQNCVIQGLASLRSLDGFLTKGMSTFDSLTDDSTHGALLDISQKLNDPGNHGRHLWTPAKLKSMSSWQQQDAQEYFSKILDEIDKEISRAEKQSRKLAGLEDLPFSHENTQSNVQMFRKSPSTSFPETLRNPLEGLLAQRVGCMSCGFTEGLSMIPFNCLTVPLQNLWGYGCEIRDCLHEYTKLEPIEGVECAKCTLLRTKDNMERLLSNGDGSEQPEALRESLKSRLDTVRQALEDEDFADNTVIKRCQIPRKNWTSSTKSRQAVIGRPPKSLVIHVNRSVFDEMTGAMSKNYASVKFPEVLDLGPWALGSGDGEEMRGWPTNPTESMIAPPSSAPCGSSPVLPYELRSVVTHYGRHENGHYICYRKHPYEAEDHDSDRGEEEPLIRNEETERWWRLSDEDVSRVSKEDVLAQGGVFMLFYEAMEVPRAAEPDRRTSTATIKAVVPTLAAIEPYSPVEEQDEDPATADAFYEADDTVDHSTPLMEEKAFRGISRRTSTATLRAAAAPSSEVEHYEAVAEQEDEGSPIDELSHEDGMDHLPEDDNLDDSLPALAGAPSNTITPKSSFTHDPAYAIAKAQEPEMPSYNVPQPAYVHEDSSDEYNSEEYNSEPDDNAVLPLQERRHNRQRNSTISISSTSSAPSNQIPSAPLSISPSAEDEPTPYAEPPESALFSPTSTIRHSYADYGPQTPIIDFQGPRSPVYTRAIEESIEEEEDEPRWSTSRSEYAPSTIGGSISGSISGSIAGSVAGSEYAPSYAPSSAAPSEGDASDYEGYAESGVGEDESVDGEETQEAPKRFSQTMRTAGAGPGSGQGEVRSSQDGDREKMGLDGLRMVTAS</sequence>
<accession>A0A6A6B3L0</accession>
<feature type="compositionally biased region" description="Basic and acidic residues" evidence="8">
    <location>
        <begin position="906"/>
        <end position="916"/>
    </location>
</feature>
<keyword evidence="4" id="KW-0645">Protease</keyword>
<evidence type="ECO:0000256" key="6">
    <source>
        <dbReference type="ARBA" id="ARBA00022801"/>
    </source>
</evidence>
<evidence type="ECO:0000259" key="9">
    <source>
        <dbReference type="PROSITE" id="PS50235"/>
    </source>
</evidence>
<evidence type="ECO:0000256" key="4">
    <source>
        <dbReference type="ARBA" id="ARBA00022670"/>
    </source>
</evidence>
<dbReference type="InterPro" id="IPR028889">
    <property type="entry name" value="USP"/>
</dbReference>
<proteinExistence type="inferred from homology"/>
<feature type="compositionally biased region" description="Acidic residues" evidence="8">
    <location>
        <begin position="868"/>
        <end position="880"/>
    </location>
</feature>